<name>A0A7D4QGH1_9SPHI</name>
<proteinExistence type="predicted"/>
<evidence type="ECO:0000313" key="3">
    <source>
        <dbReference type="Proteomes" id="UP000505355"/>
    </source>
</evidence>
<keyword evidence="1" id="KW-1133">Transmembrane helix</keyword>
<accession>A0A7D4QGH1</accession>
<reference evidence="2 3" key="1">
    <citation type="submission" date="2020-05" db="EMBL/GenBank/DDBJ databases">
        <title>Mucilaginibacter mali sp. nov.</title>
        <authorList>
            <person name="Kim H.S."/>
            <person name="Lee K.C."/>
            <person name="Suh M.K."/>
            <person name="Kim J.-S."/>
            <person name="Han K.-I."/>
            <person name="Eom M.K."/>
            <person name="Shin Y.K."/>
            <person name="Lee J.-S."/>
        </authorList>
    </citation>
    <scope>NUCLEOTIDE SEQUENCE [LARGE SCALE GENOMIC DNA]</scope>
    <source>
        <strain evidence="2 3">G2-14</strain>
    </source>
</reference>
<protein>
    <submittedName>
        <fullName evidence="2">Uncharacterized protein</fullName>
    </submittedName>
</protein>
<dbReference type="RefSeq" id="WP_173415719.1">
    <property type="nucleotide sequence ID" value="NZ_CP054139.1"/>
</dbReference>
<evidence type="ECO:0000256" key="1">
    <source>
        <dbReference type="SAM" id="Phobius"/>
    </source>
</evidence>
<dbReference type="Proteomes" id="UP000505355">
    <property type="component" value="Chromosome"/>
</dbReference>
<dbReference type="AlphaFoldDB" id="A0A7D4QGH1"/>
<organism evidence="2 3">
    <name type="scientific">Mucilaginibacter mali</name>
    <dbReference type="NCBI Taxonomy" id="2740462"/>
    <lineage>
        <taxon>Bacteria</taxon>
        <taxon>Pseudomonadati</taxon>
        <taxon>Bacteroidota</taxon>
        <taxon>Sphingobacteriia</taxon>
        <taxon>Sphingobacteriales</taxon>
        <taxon>Sphingobacteriaceae</taxon>
        <taxon>Mucilaginibacter</taxon>
    </lineage>
</organism>
<sequence length="419" mass="47229">MVRASALYIVIVIALVIGVICATLVASAYFYRIQHAREARYNLLQNNVGSAVNYLLAGHTEWDTPKKISLFGKDNDSVQIEKKLWGVYDMGIVRAFIQSDTLYKVFTMAHPVDSAKWAVLYLIDEDRSLSVSGKTMINGNAFVPKSGIRTAYVENKPYSGDKRIITGHQYNSDKQLPPLKQDRLQLLNKFQTDKHPNDSLLLKDDSVYGSFLKATRFIQLKKRPYTLQNIKLEGNIVILSDTLITVDSTALLKNVIVFARAIVVKSGFKGNCQLFASDSVSIGRRCRFDYPSCAGIIRLNESKGQEILRLSDQSSFSGLLFTYEQKSRPQMLPFIELGKNTTVSGQIYAQGTLGLHDGVVVNGSAFTSRFFYQSTYTRYENYLINTKLDMAGLSRYYLAPDVVPVTRNPQKIMQWLEQN</sequence>
<keyword evidence="1" id="KW-0472">Membrane</keyword>
<dbReference type="KEGG" id="mmab:HQ865_15250"/>
<keyword evidence="3" id="KW-1185">Reference proteome</keyword>
<keyword evidence="1" id="KW-0812">Transmembrane</keyword>
<dbReference type="EMBL" id="CP054139">
    <property type="protein sequence ID" value="QKJ31052.1"/>
    <property type="molecule type" value="Genomic_DNA"/>
</dbReference>
<gene>
    <name evidence="2" type="ORF">HQ865_15250</name>
</gene>
<evidence type="ECO:0000313" key="2">
    <source>
        <dbReference type="EMBL" id="QKJ31052.1"/>
    </source>
</evidence>
<feature type="transmembrane region" description="Helical" evidence="1">
    <location>
        <begin position="6"/>
        <end position="31"/>
    </location>
</feature>